<keyword evidence="6 7" id="KW-0472">Membrane</keyword>
<evidence type="ECO:0000256" key="2">
    <source>
        <dbReference type="ARBA" id="ARBA00022448"/>
    </source>
</evidence>
<evidence type="ECO:0000256" key="5">
    <source>
        <dbReference type="ARBA" id="ARBA00022989"/>
    </source>
</evidence>
<keyword evidence="2 7" id="KW-0813">Transport</keyword>
<dbReference type="PANTHER" id="PTHR30193:SF37">
    <property type="entry name" value="INNER MEMBRANE ABC TRANSPORTER PERMEASE PROTEIN YCJO"/>
    <property type="match status" value="1"/>
</dbReference>
<dbReference type="InterPro" id="IPR051393">
    <property type="entry name" value="ABC_transporter_permease"/>
</dbReference>
<feature type="transmembrane region" description="Helical" evidence="7">
    <location>
        <begin position="241"/>
        <end position="264"/>
    </location>
</feature>
<feature type="transmembrane region" description="Helical" evidence="7">
    <location>
        <begin position="402"/>
        <end position="427"/>
    </location>
</feature>
<evidence type="ECO:0000256" key="3">
    <source>
        <dbReference type="ARBA" id="ARBA00022475"/>
    </source>
</evidence>
<reference evidence="9 10" key="1">
    <citation type="submission" date="2024-05" db="EMBL/GenBank/DDBJ databases">
        <title>Neorhizobium sp. Rsf11, a plant growth promoting and heavy metal resistant PAH-degrader.</title>
        <authorList>
            <person name="Golubev S.N."/>
            <person name="Muratova A.Y."/>
            <person name="Markelova M.I."/>
        </authorList>
    </citation>
    <scope>NUCLEOTIDE SEQUENCE [LARGE SCALE GENOMIC DNA]</scope>
    <source>
        <strain evidence="9 10">Rsf11</strain>
    </source>
</reference>
<dbReference type="PANTHER" id="PTHR30193">
    <property type="entry name" value="ABC TRANSPORTER PERMEASE PROTEIN"/>
    <property type="match status" value="1"/>
</dbReference>
<dbReference type="InterPro" id="IPR000515">
    <property type="entry name" value="MetI-like"/>
</dbReference>
<dbReference type="PROSITE" id="PS50928">
    <property type="entry name" value="ABC_TM1"/>
    <property type="match status" value="1"/>
</dbReference>
<evidence type="ECO:0000256" key="6">
    <source>
        <dbReference type="ARBA" id="ARBA00023136"/>
    </source>
</evidence>
<sequence length="440" mass="48489">MRSPRVFKINLLGLAFLAPALILLFGFFFLPVVLTSVFAFTNMSTATGITGGSYIVTGNLIRSLAEQGLDPLTVDALGRSSYAVDQQGLDRARAANVDPKLLSEIEARLKGRIFASAVEFERELKGLPSRPTRVRDLKVAAGAFEQSVLNIRYESRSDIEAALSEVLDHPSGDAIGRIAEASYTGWTWTTGNFIKLVTTPDTWRIVVNTAFYVTLTLAFNVLVGLFLAITTFYLPPVGAGFFSVLWLLPRITPVVLYAVLWKWFTWDGGFVFNIARELGLPAFNYMKGSVPSAWTVVILANGFIGASFGMILFSGSLKAIPVQQLWASEVDGASRWQQIRHIILPQMRWPILFVTSYQTLSLLSSYQEIWLTTNGGPGSTTTVWALEAFNTALNNYTGNLQYGLGAAMALALVTVGLVLSIVYLRLFRFDDMMSKPKIEF</sequence>
<proteinExistence type="inferred from homology"/>
<dbReference type="SUPFAM" id="SSF161098">
    <property type="entry name" value="MetI-like"/>
    <property type="match status" value="1"/>
</dbReference>
<comment type="caution">
    <text evidence="9">The sequence shown here is derived from an EMBL/GenBank/DDBJ whole genome shotgun (WGS) entry which is preliminary data.</text>
</comment>
<dbReference type="EMBL" id="JBEAAL010000029">
    <property type="protein sequence ID" value="MEQ1408680.1"/>
    <property type="molecule type" value="Genomic_DNA"/>
</dbReference>
<dbReference type="InterPro" id="IPR035906">
    <property type="entry name" value="MetI-like_sf"/>
</dbReference>
<keyword evidence="5 7" id="KW-1133">Transmembrane helix</keyword>
<protein>
    <submittedName>
        <fullName evidence="9">Sugar ABC transporter permease</fullName>
    </submittedName>
</protein>
<comment type="subcellular location">
    <subcellularLocation>
        <location evidence="1 7">Cell membrane</location>
        <topology evidence="1 7">Multi-pass membrane protein</topology>
    </subcellularLocation>
</comment>
<dbReference type="Pfam" id="PF00528">
    <property type="entry name" value="BPD_transp_1"/>
    <property type="match status" value="1"/>
</dbReference>
<feature type="domain" description="ABC transmembrane type-1" evidence="8">
    <location>
        <begin position="206"/>
        <end position="423"/>
    </location>
</feature>
<evidence type="ECO:0000313" key="10">
    <source>
        <dbReference type="Proteomes" id="UP001496627"/>
    </source>
</evidence>
<accession>A0ABV0MC65</accession>
<keyword evidence="3" id="KW-1003">Cell membrane</keyword>
<organism evidence="9 10">
    <name type="scientific">Neorhizobium phenanthreniclasticum</name>
    <dbReference type="NCBI Taxonomy" id="3157917"/>
    <lineage>
        <taxon>Bacteria</taxon>
        <taxon>Pseudomonadati</taxon>
        <taxon>Pseudomonadota</taxon>
        <taxon>Alphaproteobacteria</taxon>
        <taxon>Hyphomicrobiales</taxon>
        <taxon>Rhizobiaceae</taxon>
        <taxon>Rhizobium/Agrobacterium group</taxon>
        <taxon>Neorhizobium</taxon>
    </lineage>
</organism>
<evidence type="ECO:0000256" key="1">
    <source>
        <dbReference type="ARBA" id="ARBA00004651"/>
    </source>
</evidence>
<evidence type="ECO:0000256" key="7">
    <source>
        <dbReference type="RuleBase" id="RU363032"/>
    </source>
</evidence>
<evidence type="ECO:0000313" key="9">
    <source>
        <dbReference type="EMBL" id="MEQ1408680.1"/>
    </source>
</evidence>
<dbReference type="Gene3D" id="1.10.3720.10">
    <property type="entry name" value="MetI-like"/>
    <property type="match status" value="1"/>
</dbReference>
<comment type="similarity">
    <text evidence="7">Belongs to the binding-protein-dependent transport system permease family.</text>
</comment>
<feature type="transmembrane region" description="Helical" evidence="7">
    <location>
        <begin position="293"/>
        <end position="313"/>
    </location>
</feature>
<evidence type="ECO:0000256" key="4">
    <source>
        <dbReference type="ARBA" id="ARBA00022692"/>
    </source>
</evidence>
<keyword evidence="10" id="KW-1185">Reference proteome</keyword>
<dbReference type="SUPFAM" id="SSF160964">
    <property type="entry name" value="MalF N-terminal region-like"/>
    <property type="match status" value="1"/>
</dbReference>
<gene>
    <name evidence="9" type="ORF">ABK249_27475</name>
</gene>
<evidence type="ECO:0000259" key="8">
    <source>
        <dbReference type="PROSITE" id="PS50928"/>
    </source>
</evidence>
<dbReference type="RefSeq" id="WP_348864615.1">
    <property type="nucleotide sequence ID" value="NZ_JBEAAL010000029.1"/>
</dbReference>
<feature type="transmembrane region" description="Helical" evidence="7">
    <location>
        <begin position="210"/>
        <end position="234"/>
    </location>
</feature>
<name>A0ABV0MC65_9HYPH</name>
<dbReference type="CDD" id="cd06261">
    <property type="entry name" value="TM_PBP2"/>
    <property type="match status" value="1"/>
</dbReference>
<dbReference type="Proteomes" id="UP001496627">
    <property type="component" value="Unassembled WGS sequence"/>
</dbReference>
<keyword evidence="4 7" id="KW-0812">Transmembrane</keyword>